<feature type="transmembrane region" description="Helical" evidence="1">
    <location>
        <begin position="103"/>
        <end position="125"/>
    </location>
</feature>
<keyword evidence="1" id="KW-1133">Transmembrane helix</keyword>
<reference evidence="2 3" key="1">
    <citation type="submission" date="2024-02" db="EMBL/GenBank/DDBJ databases">
        <authorList>
            <person name="Chen Y."/>
            <person name="Shah S."/>
            <person name="Dougan E. K."/>
            <person name="Thang M."/>
            <person name="Chan C."/>
        </authorList>
    </citation>
    <scope>NUCLEOTIDE SEQUENCE [LARGE SCALE GENOMIC DNA]</scope>
</reference>
<protein>
    <submittedName>
        <fullName evidence="2">Uncharacterized protein</fullName>
    </submittedName>
</protein>
<gene>
    <name evidence="2" type="ORF">CCMP2556_LOCUS3505</name>
</gene>
<name>A0ABP0HWN4_9DINO</name>
<keyword evidence="3" id="KW-1185">Reference proteome</keyword>
<evidence type="ECO:0000313" key="2">
    <source>
        <dbReference type="EMBL" id="CAK8994098.1"/>
    </source>
</evidence>
<organism evidence="2 3">
    <name type="scientific">Durusdinium trenchii</name>
    <dbReference type="NCBI Taxonomy" id="1381693"/>
    <lineage>
        <taxon>Eukaryota</taxon>
        <taxon>Sar</taxon>
        <taxon>Alveolata</taxon>
        <taxon>Dinophyceae</taxon>
        <taxon>Suessiales</taxon>
        <taxon>Symbiodiniaceae</taxon>
        <taxon>Durusdinium</taxon>
    </lineage>
</organism>
<evidence type="ECO:0000313" key="3">
    <source>
        <dbReference type="Proteomes" id="UP001642484"/>
    </source>
</evidence>
<keyword evidence="1" id="KW-0472">Membrane</keyword>
<comment type="caution">
    <text evidence="2">The sequence shown here is derived from an EMBL/GenBank/DDBJ whole genome shotgun (WGS) entry which is preliminary data.</text>
</comment>
<keyword evidence="1" id="KW-0812">Transmembrane</keyword>
<evidence type="ECO:0000256" key="1">
    <source>
        <dbReference type="SAM" id="Phobius"/>
    </source>
</evidence>
<feature type="transmembrane region" description="Helical" evidence="1">
    <location>
        <begin position="246"/>
        <end position="267"/>
    </location>
</feature>
<feature type="transmembrane region" description="Helical" evidence="1">
    <location>
        <begin position="145"/>
        <end position="168"/>
    </location>
</feature>
<proteinExistence type="predicted"/>
<dbReference type="Proteomes" id="UP001642484">
    <property type="component" value="Unassembled WGS sequence"/>
</dbReference>
<feature type="transmembrane region" description="Helical" evidence="1">
    <location>
        <begin position="15"/>
        <end position="35"/>
    </location>
</feature>
<accession>A0ABP0HWN4</accession>
<sequence length="417" mass="47272">MMFWSPAHGQLFEDWVLLWLVGCSSVTFFLLHHLVEVEDGLGEAEEMRDEASALRRSTRLERTYRETQLSIDSDNSRPAMHAAIFGFNRQLTIHRRRLVRSRICAYVALLLFLPLLVEMIVLAPWQGQALLSVWLFYGSLSYQSIFAVFAGHYANLIWEDFLSCGLYLPGPSLPRRAWKHSVTLLTYQLRHWLFLFLLAAGARMQFPGLGLLALLCEVPLVPVLYRESWMASNRPAVWLLEDATMAWRMALLGLFSIRLPLAVLLVMTGIHLELLEEPLSLELRLGFHVPAGLLLLGGLLQLLLLRLEYQSDRIWQQQARSYGWPKVPLQRGTEQEEALEKSGGSGLFDRIFPKSKKRNSAGYKRGSMHAAVVVEETDKTQALPVCTLHQLPEVPQEKNVGVMQTVCVLSTPITSPA</sequence>
<dbReference type="EMBL" id="CAXAMN010001392">
    <property type="protein sequence ID" value="CAK8994098.1"/>
    <property type="molecule type" value="Genomic_DNA"/>
</dbReference>
<feature type="transmembrane region" description="Helical" evidence="1">
    <location>
        <begin position="287"/>
        <end position="305"/>
    </location>
</feature>